<evidence type="ECO:0000313" key="5">
    <source>
        <dbReference type="Proteomes" id="UP001055200"/>
    </source>
</evidence>
<organism evidence="4 5">
    <name type="scientific">Mycolicibacillus parakoreensis</name>
    <dbReference type="NCBI Taxonomy" id="1069221"/>
    <lineage>
        <taxon>Bacteria</taxon>
        <taxon>Bacillati</taxon>
        <taxon>Actinomycetota</taxon>
        <taxon>Actinomycetes</taxon>
        <taxon>Mycobacteriales</taxon>
        <taxon>Mycobacteriaceae</taxon>
        <taxon>Mycolicibacillus</taxon>
    </lineage>
</organism>
<dbReference type="InterPro" id="IPR029058">
    <property type="entry name" value="AB_hydrolase_fold"/>
</dbReference>
<comment type="similarity">
    <text evidence="2">Belongs to the AB hydrolase superfamily. FUS2 hydrolase family.</text>
</comment>
<dbReference type="InterPro" id="IPR000073">
    <property type="entry name" value="AB_hydrolase_1"/>
</dbReference>
<evidence type="ECO:0000256" key="1">
    <source>
        <dbReference type="ARBA" id="ARBA00022801"/>
    </source>
</evidence>
<evidence type="ECO:0000313" key="4">
    <source>
        <dbReference type="EMBL" id="ULN54522.1"/>
    </source>
</evidence>
<dbReference type="PRINTS" id="PR00111">
    <property type="entry name" value="ABHYDROLASE"/>
</dbReference>
<dbReference type="PANTHER" id="PTHR22946">
    <property type="entry name" value="DIENELACTONE HYDROLASE DOMAIN-CONTAINING PROTEIN-RELATED"/>
    <property type="match status" value="1"/>
</dbReference>
<dbReference type="InterPro" id="IPR050261">
    <property type="entry name" value="FrsA_esterase"/>
</dbReference>
<proteinExistence type="inferred from homology"/>
<protein>
    <submittedName>
        <fullName evidence="4">Alpha/beta hydrolase</fullName>
    </submittedName>
</protein>
<feature type="domain" description="Serine aminopeptidase S33" evidence="3">
    <location>
        <begin position="21"/>
        <end position="245"/>
    </location>
</feature>
<reference evidence="4" key="1">
    <citation type="submission" date="2022-08" db="EMBL/GenBank/DDBJ databases">
        <title>Complete genome sequence of 14 non-tuberculosis mycobacteria type-strains.</title>
        <authorList>
            <person name="Igarashi Y."/>
            <person name="Osugi A."/>
            <person name="Mitarai S."/>
        </authorList>
    </citation>
    <scope>NUCLEOTIDE SEQUENCE</scope>
    <source>
        <strain evidence="4">DSM 45575</strain>
    </source>
</reference>
<evidence type="ECO:0000259" key="3">
    <source>
        <dbReference type="Pfam" id="PF12146"/>
    </source>
</evidence>
<accession>A0ABY3U8W2</accession>
<dbReference type="Gene3D" id="1.10.10.800">
    <property type="match status" value="1"/>
</dbReference>
<dbReference type="EMBL" id="CP092365">
    <property type="protein sequence ID" value="ULN54522.1"/>
    <property type="molecule type" value="Genomic_DNA"/>
</dbReference>
<dbReference type="GO" id="GO:0016787">
    <property type="term" value="F:hydrolase activity"/>
    <property type="evidence" value="ECO:0007669"/>
    <property type="project" value="UniProtKB-KW"/>
</dbReference>
<dbReference type="Proteomes" id="UP001055200">
    <property type="component" value="Chromosome"/>
</dbReference>
<dbReference type="Gene3D" id="3.40.50.1820">
    <property type="entry name" value="alpha/beta hydrolase"/>
    <property type="match status" value="1"/>
</dbReference>
<gene>
    <name evidence="4" type="ORF">MIU77_07145</name>
</gene>
<keyword evidence="5" id="KW-1185">Reference proteome</keyword>
<sequence>MHGAAWHFEGQGRRFATHSGRPAVVMAHGFGGTMDSGLAPFAEKFSAAGLEVLAFDYRGFGYSEGQPRQRISIEGQLADFRAAVDVAKRLPGVDPGRVVLWGPSLSGGHVLRIAAERTDVVAVIAMTPMTSALAASRAVFAQGGVGAVLNALRATARGVRSRVDVRRGRAPRYMPIVAASGQMGAMALDGARDSYLSIAGPAWRNEVDASVGLDIAGVRIKKYAKTLDVSVLVQIADDDRYVPAQSVVGTAVAARAWIRRYPCDHFDVWPGHPWFDKACADQVSFLENVVGTRSASEEPGVHAGRTGA</sequence>
<dbReference type="PANTHER" id="PTHR22946:SF9">
    <property type="entry name" value="POLYKETIDE TRANSFERASE AF380"/>
    <property type="match status" value="1"/>
</dbReference>
<dbReference type="SUPFAM" id="SSF53474">
    <property type="entry name" value="alpha/beta-Hydrolases"/>
    <property type="match status" value="1"/>
</dbReference>
<name>A0ABY3U8W2_9MYCO</name>
<dbReference type="Pfam" id="PF12146">
    <property type="entry name" value="Hydrolase_4"/>
    <property type="match status" value="1"/>
</dbReference>
<dbReference type="InterPro" id="IPR022742">
    <property type="entry name" value="Hydrolase_4"/>
</dbReference>
<evidence type="ECO:0000256" key="2">
    <source>
        <dbReference type="ARBA" id="ARBA00038115"/>
    </source>
</evidence>
<keyword evidence="1 4" id="KW-0378">Hydrolase</keyword>